<comment type="caution">
    <text evidence="2">The sequence shown here is derived from an EMBL/GenBank/DDBJ whole genome shotgun (WGS) entry which is preliminary data.</text>
</comment>
<accession>A0A8S3HGU2</accession>
<feature type="non-terminal residue" evidence="2">
    <location>
        <position position="1"/>
    </location>
</feature>
<evidence type="ECO:0000313" key="3">
    <source>
        <dbReference type="Proteomes" id="UP000676336"/>
    </source>
</evidence>
<dbReference type="Proteomes" id="UP000681720">
    <property type="component" value="Unassembled WGS sequence"/>
</dbReference>
<reference evidence="2" key="1">
    <citation type="submission" date="2021-02" db="EMBL/GenBank/DDBJ databases">
        <authorList>
            <person name="Nowell W R."/>
        </authorList>
    </citation>
    <scope>NUCLEOTIDE SEQUENCE</scope>
</reference>
<dbReference type="Gene3D" id="6.10.140.620">
    <property type="match status" value="1"/>
</dbReference>
<organism evidence="2 3">
    <name type="scientific">Rotaria magnacalcarata</name>
    <dbReference type="NCBI Taxonomy" id="392030"/>
    <lineage>
        <taxon>Eukaryota</taxon>
        <taxon>Metazoa</taxon>
        <taxon>Spiralia</taxon>
        <taxon>Gnathifera</taxon>
        <taxon>Rotifera</taxon>
        <taxon>Eurotatoria</taxon>
        <taxon>Bdelloidea</taxon>
        <taxon>Philodinida</taxon>
        <taxon>Philodinidae</taxon>
        <taxon>Rotaria</taxon>
    </lineage>
</organism>
<dbReference type="EMBL" id="CAJOBJ010015502">
    <property type="protein sequence ID" value="CAF4182298.1"/>
    <property type="molecule type" value="Genomic_DNA"/>
</dbReference>
<sequence>EREKFALRKHLPDTVDELRKFNARRKLKLN</sequence>
<gene>
    <name evidence="1" type="ORF">GIL414_LOCUS20847</name>
    <name evidence="2" type="ORF">SMN809_LOCUS69560</name>
</gene>
<dbReference type="EMBL" id="CAJOBI010319750">
    <property type="protein sequence ID" value="CAF5183091.1"/>
    <property type="molecule type" value="Genomic_DNA"/>
</dbReference>
<dbReference type="AlphaFoldDB" id="A0A8S3HGU2"/>
<name>A0A8S3HGU2_9BILA</name>
<evidence type="ECO:0000313" key="1">
    <source>
        <dbReference type="EMBL" id="CAF4182298.1"/>
    </source>
</evidence>
<dbReference type="Proteomes" id="UP000676336">
    <property type="component" value="Unassembled WGS sequence"/>
</dbReference>
<proteinExistence type="predicted"/>
<protein>
    <submittedName>
        <fullName evidence="2">Uncharacterized protein</fullName>
    </submittedName>
</protein>
<evidence type="ECO:0000313" key="2">
    <source>
        <dbReference type="EMBL" id="CAF5183091.1"/>
    </source>
</evidence>